<dbReference type="NCBIfam" id="NF047446">
    <property type="entry name" value="barrel_OmpL47"/>
    <property type="match status" value="1"/>
</dbReference>
<comment type="caution">
    <text evidence="1">The sequence shown here is derived from an EMBL/GenBank/DDBJ whole genome shotgun (WGS) entry which is preliminary data.</text>
</comment>
<sequence length="199" mass="23315">METNDTEKTHIYRTSIWRSLLPITTIERIGNRGELNWFNSDVQIHLKPLTKQIKLKAIRYSFDKKNWKRYVEPFTVSHEGITTLYYYGIDYKNKHETINKVEIKIDKESPKTEARLLGKKDDDGFYTSCVQVELSVTSDPLKSGLKTTEYSLDGEAFSIYLRPFYIEEMGITRIYYRSVDLAGNKEQVKELIIKIKALL</sequence>
<dbReference type="InParanoid" id="F7PUB0"/>
<dbReference type="STRING" id="1033810.HLPCO_002187"/>
<proteinExistence type="predicted"/>
<gene>
    <name evidence="1" type="ORF">HLPCO_002187</name>
</gene>
<protein>
    <submittedName>
        <fullName evidence="1">Glycosyl hydrolase protein</fullName>
    </submittedName>
</protein>
<dbReference type="GO" id="GO:0016787">
    <property type="term" value="F:hydrolase activity"/>
    <property type="evidence" value="ECO:0007669"/>
    <property type="project" value="UniProtKB-KW"/>
</dbReference>
<dbReference type="InterPro" id="IPR058094">
    <property type="entry name" value="Ig-like_OmpL47-like"/>
</dbReference>
<organism evidence="1 2">
    <name type="scientific">Haloplasma contractile SSD-17B</name>
    <dbReference type="NCBI Taxonomy" id="1033810"/>
    <lineage>
        <taxon>Bacteria</taxon>
        <taxon>Bacillati</taxon>
        <taxon>Mycoplasmatota</taxon>
        <taxon>Mollicutes</taxon>
        <taxon>Haloplasmatales</taxon>
        <taxon>Haloplasmataceae</taxon>
        <taxon>Haloplasma</taxon>
    </lineage>
</organism>
<keyword evidence="1" id="KW-0378">Hydrolase</keyword>
<reference evidence="1 2" key="2">
    <citation type="journal article" date="2013" name="PLoS ONE">
        <title>INDIGO - INtegrated Data Warehouse of MIcrobial GenOmes with Examples from the Red Sea Extremophiles.</title>
        <authorList>
            <person name="Alam I."/>
            <person name="Antunes A."/>
            <person name="Kamau A.A."/>
            <person name="Ba Alawi W."/>
            <person name="Kalkatawi M."/>
            <person name="Stingl U."/>
            <person name="Bajic V.B."/>
        </authorList>
    </citation>
    <scope>NUCLEOTIDE SEQUENCE [LARGE SCALE GENOMIC DNA]</scope>
    <source>
        <strain evidence="1 2">SSD-17B</strain>
    </source>
</reference>
<keyword evidence="2" id="KW-1185">Reference proteome</keyword>
<reference evidence="1 2" key="1">
    <citation type="journal article" date="2011" name="J. Bacteriol.">
        <title>Genome sequence of Haloplasma contractile, an unusual contractile bacterium from a deep-sea anoxic brine lake.</title>
        <authorList>
            <person name="Antunes A."/>
            <person name="Alam I."/>
            <person name="El Dorry H."/>
            <person name="Siam R."/>
            <person name="Robertson A."/>
            <person name="Bajic V.B."/>
            <person name="Stingl U."/>
        </authorList>
    </citation>
    <scope>NUCLEOTIDE SEQUENCE [LARGE SCALE GENOMIC DNA]</scope>
    <source>
        <strain evidence="1 2">SSD-17B</strain>
    </source>
</reference>
<dbReference type="EMBL" id="AFNU02000008">
    <property type="protein sequence ID" value="ERJ11704.1"/>
    <property type="molecule type" value="Genomic_DNA"/>
</dbReference>
<dbReference type="Gene3D" id="3.30.1920.20">
    <property type="match status" value="1"/>
</dbReference>
<dbReference type="Proteomes" id="UP000005707">
    <property type="component" value="Unassembled WGS sequence"/>
</dbReference>
<name>F7PUB0_9MOLU</name>
<dbReference type="OrthoDB" id="340819at2"/>
<dbReference type="AlphaFoldDB" id="F7PUB0"/>
<evidence type="ECO:0000313" key="2">
    <source>
        <dbReference type="Proteomes" id="UP000005707"/>
    </source>
</evidence>
<dbReference type="RefSeq" id="WP_008824429.1">
    <property type="nucleotide sequence ID" value="NZ_AFNU02000008.1"/>
</dbReference>
<accession>F7PUB0</accession>
<evidence type="ECO:0000313" key="1">
    <source>
        <dbReference type="EMBL" id="ERJ11704.1"/>
    </source>
</evidence>
<dbReference type="eggNOG" id="COG3386">
    <property type="taxonomic scope" value="Bacteria"/>
</dbReference>